<evidence type="ECO:0000256" key="3">
    <source>
        <dbReference type="ARBA" id="ARBA00023082"/>
    </source>
</evidence>
<keyword evidence="2" id="KW-0805">Transcription regulation</keyword>
<dbReference type="PANTHER" id="PTHR43133:SF8">
    <property type="entry name" value="RNA POLYMERASE SIGMA FACTOR HI_1459-RELATED"/>
    <property type="match status" value="1"/>
</dbReference>
<dbReference type="InterPro" id="IPR013325">
    <property type="entry name" value="RNA_pol_sigma_r2"/>
</dbReference>
<dbReference type="PANTHER" id="PTHR43133">
    <property type="entry name" value="RNA POLYMERASE ECF-TYPE SIGMA FACTO"/>
    <property type="match status" value="1"/>
</dbReference>
<keyword evidence="10" id="KW-1185">Reference proteome</keyword>
<protein>
    <submittedName>
        <fullName evidence="9">Sigma-70 family RNA polymerase sigma factor</fullName>
    </submittedName>
</protein>
<evidence type="ECO:0000259" key="8">
    <source>
        <dbReference type="Pfam" id="PF08281"/>
    </source>
</evidence>
<feature type="domain" description="RNA polymerase sigma factor 70 region 4 type 2" evidence="8">
    <location>
        <begin position="114"/>
        <end position="166"/>
    </location>
</feature>
<feature type="coiled-coil region" evidence="6">
    <location>
        <begin position="145"/>
        <end position="172"/>
    </location>
</feature>
<evidence type="ECO:0000256" key="6">
    <source>
        <dbReference type="SAM" id="Coils"/>
    </source>
</evidence>
<keyword evidence="6" id="KW-0175">Coiled coil</keyword>
<proteinExistence type="inferred from homology"/>
<comment type="similarity">
    <text evidence="1">Belongs to the sigma-70 factor family. ECF subfamily.</text>
</comment>
<keyword evidence="3" id="KW-0731">Sigma factor</keyword>
<dbReference type="SUPFAM" id="SSF88659">
    <property type="entry name" value="Sigma3 and sigma4 domains of RNA polymerase sigma factors"/>
    <property type="match status" value="1"/>
</dbReference>
<sequence>MPPDVVSLTRGLTRCDEAAWREFHVHYFPLLKSMALARGIPDCEASEIVQRVYLRVLRHAKVFHHGSDFEAWLSCLTRCEAVDKLRSNHRRTWLGERFQQWQELRRPIPDEGDDRLESAMLSLEEEDRRLLTRHYVDGWSQDELAAEQQISTKALESKLARLRRRLRGLIENPDTC</sequence>
<comment type="caution">
    <text evidence="9">The sequence shown here is derived from an EMBL/GenBank/DDBJ whole genome shotgun (WGS) entry which is preliminary data.</text>
</comment>
<accession>A0ABT3FY84</accession>
<dbReference type="Proteomes" id="UP001165653">
    <property type="component" value="Unassembled WGS sequence"/>
</dbReference>
<evidence type="ECO:0000259" key="7">
    <source>
        <dbReference type="Pfam" id="PF04542"/>
    </source>
</evidence>
<keyword evidence="4" id="KW-0238">DNA-binding</keyword>
<dbReference type="EMBL" id="JAPDDR010000001">
    <property type="protein sequence ID" value="MCW1912377.1"/>
    <property type="molecule type" value="Genomic_DNA"/>
</dbReference>
<dbReference type="Pfam" id="PF04542">
    <property type="entry name" value="Sigma70_r2"/>
    <property type="match status" value="1"/>
</dbReference>
<dbReference type="NCBIfam" id="TIGR02937">
    <property type="entry name" value="sigma70-ECF"/>
    <property type="match status" value="1"/>
</dbReference>
<dbReference type="InterPro" id="IPR007627">
    <property type="entry name" value="RNA_pol_sigma70_r2"/>
</dbReference>
<dbReference type="InterPro" id="IPR039425">
    <property type="entry name" value="RNA_pol_sigma-70-like"/>
</dbReference>
<evidence type="ECO:0000313" key="10">
    <source>
        <dbReference type="Proteomes" id="UP001165653"/>
    </source>
</evidence>
<feature type="domain" description="RNA polymerase sigma-70 region 2" evidence="7">
    <location>
        <begin position="26"/>
        <end position="90"/>
    </location>
</feature>
<name>A0ABT3FY84_9BACT</name>
<dbReference type="InterPro" id="IPR013249">
    <property type="entry name" value="RNA_pol_sigma70_r4_t2"/>
</dbReference>
<evidence type="ECO:0000256" key="4">
    <source>
        <dbReference type="ARBA" id="ARBA00023125"/>
    </source>
</evidence>
<reference evidence="9" key="1">
    <citation type="submission" date="2022-10" db="EMBL/GenBank/DDBJ databases">
        <title>Luteolibacter sp. GHJ8, whole genome shotgun sequencing project.</title>
        <authorList>
            <person name="Zhao G."/>
            <person name="Shen L."/>
        </authorList>
    </citation>
    <scope>NUCLEOTIDE SEQUENCE</scope>
    <source>
        <strain evidence="9">GHJ8</strain>
    </source>
</reference>
<evidence type="ECO:0000256" key="1">
    <source>
        <dbReference type="ARBA" id="ARBA00010641"/>
    </source>
</evidence>
<evidence type="ECO:0000256" key="2">
    <source>
        <dbReference type="ARBA" id="ARBA00023015"/>
    </source>
</evidence>
<dbReference type="InterPro" id="IPR036388">
    <property type="entry name" value="WH-like_DNA-bd_sf"/>
</dbReference>
<organism evidence="9 10">
    <name type="scientific">Luteolibacter rhizosphaerae</name>
    <dbReference type="NCBI Taxonomy" id="2989719"/>
    <lineage>
        <taxon>Bacteria</taxon>
        <taxon>Pseudomonadati</taxon>
        <taxon>Verrucomicrobiota</taxon>
        <taxon>Verrucomicrobiia</taxon>
        <taxon>Verrucomicrobiales</taxon>
        <taxon>Verrucomicrobiaceae</taxon>
        <taxon>Luteolibacter</taxon>
    </lineage>
</organism>
<evidence type="ECO:0000256" key="5">
    <source>
        <dbReference type="ARBA" id="ARBA00023163"/>
    </source>
</evidence>
<dbReference type="InterPro" id="IPR014284">
    <property type="entry name" value="RNA_pol_sigma-70_dom"/>
</dbReference>
<gene>
    <name evidence="9" type="ORF">OJ996_02255</name>
</gene>
<dbReference type="Gene3D" id="1.10.10.10">
    <property type="entry name" value="Winged helix-like DNA-binding domain superfamily/Winged helix DNA-binding domain"/>
    <property type="match status" value="1"/>
</dbReference>
<dbReference type="Pfam" id="PF08281">
    <property type="entry name" value="Sigma70_r4_2"/>
    <property type="match status" value="1"/>
</dbReference>
<dbReference type="SUPFAM" id="SSF88946">
    <property type="entry name" value="Sigma2 domain of RNA polymerase sigma factors"/>
    <property type="match status" value="1"/>
</dbReference>
<dbReference type="RefSeq" id="WP_264510707.1">
    <property type="nucleotide sequence ID" value="NZ_JAPDDR010000001.1"/>
</dbReference>
<evidence type="ECO:0000313" key="9">
    <source>
        <dbReference type="EMBL" id="MCW1912377.1"/>
    </source>
</evidence>
<dbReference type="Gene3D" id="1.10.1740.10">
    <property type="match status" value="1"/>
</dbReference>
<keyword evidence="5" id="KW-0804">Transcription</keyword>
<dbReference type="InterPro" id="IPR013324">
    <property type="entry name" value="RNA_pol_sigma_r3/r4-like"/>
</dbReference>